<name>A0A7J6IP09_COLFN</name>
<evidence type="ECO:0000256" key="1">
    <source>
        <dbReference type="SAM" id="MobiDB-lite"/>
    </source>
</evidence>
<dbReference type="AlphaFoldDB" id="A0A7J6IP09"/>
<dbReference type="OrthoDB" id="10350985at2759"/>
<organism evidence="2 3">
    <name type="scientific">Colletotrichum fructicola (strain Nara gc5)</name>
    <name type="common">Anthracnose fungus</name>
    <name type="synonym">Colletotrichum gloeosporioides (strain Nara gc5)</name>
    <dbReference type="NCBI Taxonomy" id="1213859"/>
    <lineage>
        <taxon>Eukaryota</taxon>
        <taxon>Fungi</taxon>
        <taxon>Dikarya</taxon>
        <taxon>Ascomycota</taxon>
        <taxon>Pezizomycotina</taxon>
        <taxon>Sordariomycetes</taxon>
        <taxon>Hypocreomycetidae</taxon>
        <taxon>Glomerellales</taxon>
        <taxon>Glomerellaceae</taxon>
        <taxon>Colletotrichum</taxon>
        <taxon>Colletotrichum gloeosporioides species complex</taxon>
    </lineage>
</organism>
<feature type="region of interest" description="Disordered" evidence="1">
    <location>
        <begin position="124"/>
        <end position="153"/>
    </location>
</feature>
<sequence length="153" mass="16839">MRARSSQFGSFLQSLDGQSSIFYLLCLATHNFDGDTRTFMNVQPATQRCYLIDLYRDVFREPQYFSSGGPLASGSETLSGPHPAEVQAGQEGILTWRMKHLNAGIRSALPACPDAFELWNTNPRQIPHNSVPGDLSGLRNGKSEPRIPTLPGS</sequence>
<reference evidence="2 3" key="1">
    <citation type="submission" date="2012-08" db="EMBL/GenBank/DDBJ databases">
        <authorList>
            <person name="Gan P.H.P."/>
            <person name="Ikeda K."/>
            <person name="Irieda H."/>
            <person name="Narusaka M."/>
            <person name="O'Connell R.J."/>
            <person name="Narusaka Y."/>
            <person name="Takano Y."/>
            <person name="Kubo Y."/>
            <person name="Shirasu K."/>
        </authorList>
    </citation>
    <scope>NUCLEOTIDE SEQUENCE [LARGE SCALE GENOMIC DNA]</scope>
    <source>
        <strain evidence="2 3">Nara gc5</strain>
    </source>
</reference>
<dbReference type="RefSeq" id="XP_066007795.1">
    <property type="nucleotide sequence ID" value="XM_066153022.1"/>
</dbReference>
<dbReference type="InParanoid" id="A0A7J6IP09"/>
<protein>
    <submittedName>
        <fullName evidence="2">Uncharacterized protein</fullName>
    </submittedName>
</protein>
<reference evidence="2 3" key="2">
    <citation type="submission" date="2020-04" db="EMBL/GenBank/DDBJ databases">
        <title>Genome sequencing and assembly of multiple isolates from the Colletotrichum gloeosporioides species complex.</title>
        <authorList>
            <person name="Gan P."/>
            <person name="Shirasu K."/>
        </authorList>
    </citation>
    <scope>NUCLEOTIDE SEQUENCE [LARGE SCALE GENOMIC DNA]</scope>
    <source>
        <strain evidence="2 3">Nara gc5</strain>
    </source>
</reference>
<gene>
    <name evidence="2" type="ORF">CGGC5_v014027</name>
</gene>
<evidence type="ECO:0000313" key="2">
    <source>
        <dbReference type="EMBL" id="KAF4478282.1"/>
    </source>
</evidence>
<dbReference type="GeneID" id="90980342"/>
<evidence type="ECO:0000313" key="3">
    <source>
        <dbReference type="Proteomes" id="UP000011096"/>
    </source>
</evidence>
<dbReference type="EMBL" id="ANPB02000008">
    <property type="protein sequence ID" value="KAF4478282.1"/>
    <property type="molecule type" value="Genomic_DNA"/>
</dbReference>
<keyword evidence="3" id="KW-1185">Reference proteome</keyword>
<dbReference type="Proteomes" id="UP000011096">
    <property type="component" value="Unassembled WGS sequence"/>
</dbReference>
<proteinExistence type="predicted"/>
<comment type="caution">
    <text evidence="2">The sequence shown here is derived from an EMBL/GenBank/DDBJ whole genome shotgun (WGS) entry which is preliminary data.</text>
</comment>
<accession>A0A7J6IP09</accession>